<reference evidence="2" key="1">
    <citation type="submission" date="2024-06" db="EMBL/GenBank/DDBJ databases">
        <title>Caulobacter inopinatus, sp. nov.</title>
        <authorList>
            <person name="Donachie S.P."/>
        </authorList>
    </citation>
    <scope>NUCLEOTIDE SEQUENCE</scope>
    <source>
        <strain evidence="2">73W</strain>
    </source>
</reference>
<name>A0AB39KXG5_9CAUL</name>
<dbReference type="Pfam" id="PF03334">
    <property type="entry name" value="PhaG_MnhG_YufB"/>
    <property type="match status" value="1"/>
</dbReference>
<dbReference type="NCBIfam" id="TIGR01300">
    <property type="entry name" value="CPA3_mnhG_phaG"/>
    <property type="match status" value="1"/>
</dbReference>
<dbReference type="GO" id="GO:0015385">
    <property type="term" value="F:sodium:proton antiporter activity"/>
    <property type="evidence" value="ECO:0007669"/>
    <property type="project" value="TreeGrafter"/>
</dbReference>
<dbReference type="PANTHER" id="PTHR34703:SF1">
    <property type="entry name" value="ANTIPORTER SUBUNIT MNHG2-RELATED"/>
    <property type="match status" value="1"/>
</dbReference>
<sequence>MTIAAMTLMVLGAGFLLIAAIGVVRLSDPLQRMHSATKAGTLGVALLLLGVRFSGLVETGSTVLLTILFLLVTLPIGAQLLGRAAYVSGAKLEGLQTDPIAESGELAQIDEPLEPKA</sequence>
<dbReference type="AlphaFoldDB" id="A0AB39KXG5"/>
<evidence type="ECO:0000313" key="2">
    <source>
        <dbReference type="EMBL" id="XDO98480.1"/>
    </source>
</evidence>
<accession>A0AB39KXG5</accession>
<dbReference type="PANTHER" id="PTHR34703">
    <property type="entry name" value="ANTIPORTER SUBUNIT MNHG2-RELATED"/>
    <property type="match status" value="1"/>
</dbReference>
<evidence type="ECO:0000256" key="1">
    <source>
        <dbReference type="SAM" id="Phobius"/>
    </source>
</evidence>
<keyword evidence="1" id="KW-0812">Transmembrane</keyword>
<dbReference type="InterPro" id="IPR005133">
    <property type="entry name" value="PhaG_MnhG_YufB"/>
</dbReference>
<protein>
    <submittedName>
        <fullName evidence="2">Monovalent cation/H(+) antiporter subunit G</fullName>
    </submittedName>
</protein>
<feature type="transmembrane region" description="Helical" evidence="1">
    <location>
        <begin position="6"/>
        <end position="27"/>
    </location>
</feature>
<feature type="transmembrane region" description="Helical" evidence="1">
    <location>
        <begin position="39"/>
        <end position="57"/>
    </location>
</feature>
<keyword evidence="1" id="KW-1133">Transmembrane helix</keyword>
<dbReference type="EMBL" id="CP158375">
    <property type="protein sequence ID" value="XDO98480.1"/>
    <property type="molecule type" value="Genomic_DNA"/>
</dbReference>
<keyword evidence="1" id="KW-0472">Membrane</keyword>
<proteinExistence type="predicted"/>
<dbReference type="RefSeq" id="WP_369062355.1">
    <property type="nucleotide sequence ID" value="NZ_CP158375.1"/>
</dbReference>
<gene>
    <name evidence="2" type="primary">mnhG</name>
    <name evidence="2" type="ORF">ABOZ73_08715</name>
</gene>
<feature type="transmembrane region" description="Helical" evidence="1">
    <location>
        <begin position="63"/>
        <end position="82"/>
    </location>
</feature>
<organism evidence="2">
    <name type="scientific">Caulobacter sp. 73W</name>
    <dbReference type="NCBI Taxonomy" id="3161137"/>
    <lineage>
        <taxon>Bacteria</taxon>
        <taxon>Pseudomonadati</taxon>
        <taxon>Pseudomonadota</taxon>
        <taxon>Alphaproteobacteria</taxon>
        <taxon>Caulobacterales</taxon>
        <taxon>Caulobacteraceae</taxon>
        <taxon>Caulobacter</taxon>
    </lineage>
</organism>